<dbReference type="Proteomes" id="UP000005239">
    <property type="component" value="Unassembled WGS sequence"/>
</dbReference>
<keyword evidence="2" id="KW-1185">Reference proteome</keyword>
<dbReference type="SMART" id="SM00184">
    <property type="entry name" value="RING"/>
    <property type="match status" value="2"/>
</dbReference>
<dbReference type="PROSITE" id="PS00518">
    <property type="entry name" value="ZF_RING_1"/>
    <property type="match status" value="2"/>
</dbReference>
<protein>
    <submittedName>
        <fullName evidence="1">RING-type domain-containing protein</fullName>
    </submittedName>
</protein>
<name>A0A2A6BF81_PRIPA</name>
<accession>A0A8R1Y4J7</accession>
<dbReference type="PROSITE" id="PS50089">
    <property type="entry name" value="ZF_RING_2"/>
    <property type="match status" value="1"/>
</dbReference>
<gene>
    <name evidence="1" type="primary">WBGene00089932</name>
</gene>
<dbReference type="InterPro" id="IPR013083">
    <property type="entry name" value="Znf_RING/FYVE/PHD"/>
</dbReference>
<dbReference type="AlphaFoldDB" id="A0A2A6BF81"/>
<dbReference type="InterPro" id="IPR017907">
    <property type="entry name" value="Znf_RING_CS"/>
</dbReference>
<evidence type="ECO:0000313" key="1">
    <source>
        <dbReference type="EnsemblMetazoa" id="PPA00378.1"/>
    </source>
</evidence>
<dbReference type="EnsemblMetazoa" id="PPA00378.1">
    <property type="protein sequence ID" value="PPA00378.1"/>
    <property type="gene ID" value="WBGene00089932"/>
</dbReference>
<sequence length="214" mass="23492">MTDISLATSLSSPLISTMLCNNTVDSSMNLIELDSYLHGDWTTHDAATHYEEEDPTVQAAFGNFIQSLREVDEESYNRGDRFSRACRCDRDNPDGRVVSRACLHVVCGECAEFAYEACPICRTPTAFAPLLENPLSPRACTSCYWPAPAERALLSACGHAVCRACAYTLSGQAEARGEAVHCTTCGVPSELIPLEEELIKDVDSITRRFACMEH</sequence>
<proteinExistence type="predicted"/>
<reference evidence="1" key="2">
    <citation type="submission" date="2022-06" db="UniProtKB">
        <authorList>
            <consortium name="EnsemblMetazoa"/>
        </authorList>
    </citation>
    <scope>IDENTIFICATION</scope>
    <source>
        <strain evidence="1">PS312</strain>
    </source>
</reference>
<organism evidence="1 2">
    <name type="scientific">Pristionchus pacificus</name>
    <name type="common">Parasitic nematode worm</name>
    <dbReference type="NCBI Taxonomy" id="54126"/>
    <lineage>
        <taxon>Eukaryota</taxon>
        <taxon>Metazoa</taxon>
        <taxon>Ecdysozoa</taxon>
        <taxon>Nematoda</taxon>
        <taxon>Chromadorea</taxon>
        <taxon>Rhabditida</taxon>
        <taxon>Rhabditina</taxon>
        <taxon>Diplogasteromorpha</taxon>
        <taxon>Diplogasteroidea</taxon>
        <taxon>Neodiplogasteridae</taxon>
        <taxon>Pristionchus</taxon>
    </lineage>
</organism>
<dbReference type="InterPro" id="IPR001841">
    <property type="entry name" value="Znf_RING"/>
</dbReference>
<reference evidence="2" key="1">
    <citation type="journal article" date="2008" name="Nat. Genet.">
        <title>The Pristionchus pacificus genome provides a unique perspective on nematode lifestyle and parasitism.</title>
        <authorList>
            <person name="Dieterich C."/>
            <person name="Clifton S.W."/>
            <person name="Schuster L.N."/>
            <person name="Chinwalla A."/>
            <person name="Delehaunty K."/>
            <person name="Dinkelacker I."/>
            <person name="Fulton L."/>
            <person name="Fulton R."/>
            <person name="Godfrey J."/>
            <person name="Minx P."/>
            <person name="Mitreva M."/>
            <person name="Roeseler W."/>
            <person name="Tian H."/>
            <person name="Witte H."/>
            <person name="Yang S.P."/>
            <person name="Wilson R.K."/>
            <person name="Sommer R.J."/>
        </authorList>
    </citation>
    <scope>NUCLEOTIDE SEQUENCE [LARGE SCALE GENOMIC DNA]</scope>
    <source>
        <strain evidence="2">PS312</strain>
    </source>
</reference>
<dbReference type="Gene3D" id="3.30.40.10">
    <property type="entry name" value="Zinc/RING finger domain, C3HC4 (zinc finger)"/>
    <property type="match status" value="1"/>
</dbReference>
<accession>A0A2A6BF81</accession>
<dbReference type="PANTHER" id="PTHR16450">
    <property type="entry name" value="RING FINGER PROTEIN 186"/>
    <property type="match status" value="1"/>
</dbReference>
<dbReference type="SUPFAM" id="SSF57850">
    <property type="entry name" value="RING/U-box"/>
    <property type="match status" value="1"/>
</dbReference>
<evidence type="ECO:0000313" key="2">
    <source>
        <dbReference type="Proteomes" id="UP000005239"/>
    </source>
</evidence>
<dbReference type="PANTHER" id="PTHR16450:SF1">
    <property type="entry name" value="PROTEIN CBG12045"/>
    <property type="match status" value="1"/>
</dbReference>